<dbReference type="KEGG" id="lrs:PX52LOC_05068"/>
<dbReference type="AlphaFoldDB" id="A0A5C1ALJ0"/>
<dbReference type="GO" id="GO:0005525">
    <property type="term" value="F:GTP binding"/>
    <property type="evidence" value="ECO:0007669"/>
    <property type="project" value="InterPro"/>
</dbReference>
<dbReference type="CDD" id="cd00882">
    <property type="entry name" value="Ras_like_GTPase"/>
    <property type="match status" value="1"/>
</dbReference>
<dbReference type="InterPro" id="IPR027417">
    <property type="entry name" value="P-loop_NTPase"/>
</dbReference>
<feature type="domain" description="G" evidence="1">
    <location>
        <begin position="62"/>
        <end position="217"/>
    </location>
</feature>
<organism evidence="2 3">
    <name type="scientific">Limnoglobus roseus</name>
    <dbReference type="NCBI Taxonomy" id="2598579"/>
    <lineage>
        <taxon>Bacteria</taxon>
        <taxon>Pseudomonadati</taxon>
        <taxon>Planctomycetota</taxon>
        <taxon>Planctomycetia</taxon>
        <taxon>Gemmatales</taxon>
        <taxon>Gemmataceae</taxon>
        <taxon>Limnoglobus</taxon>
    </lineage>
</organism>
<proteinExistence type="predicted"/>
<evidence type="ECO:0000313" key="2">
    <source>
        <dbReference type="EMBL" id="QEL18054.1"/>
    </source>
</evidence>
<dbReference type="OrthoDB" id="238366at2"/>
<dbReference type="Gene3D" id="3.40.50.300">
    <property type="entry name" value="P-loop containing nucleotide triphosphate hydrolases"/>
    <property type="match status" value="1"/>
</dbReference>
<dbReference type="RefSeq" id="WP_149112594.1">
    <property type="nucleotide sequence ID" value="NZ_CP042425.1"/>
</dbReference>
<dbReference type="SUPFAM" id="SSF52540">
    <property type="entry name" value="P-loop containing nucleoside triphosphate hydrolases"/>
    <property type="match status" value="1"/>
</dbReference>
<accession>A0A5C1ALJ0</accession>
<dbReference type="EMBL" id="CP042425">
    <property type="protein sequence ID" value="QEL18054.1"/>
    <property type="molecule type" value="Genomic_DNA"/>
</dbReference>
<reference evidence="3" key="1">
    <citation type="submission" date="2019-08" db="EMBL/GenBank/DDBJ databases">
        <title>Limnoglobus roseus gen. nov., sp. nov., a novel freshwater planctomycete with a giant genome from the family Gemmataceae.</title>
        <authorList>
            <person name="Kulichevskaya I.S."/>
            <person name="Naumoff D.G."/>
            <person name="Miroshnikov K."/>
            <person name="Ivanova A."/>
            <person name="Philippov D.A."/>
            <person name="Hakobyan A."/>
            <person name="Rijpstra I.C."/>
            <person name="Sinninghe Damste J.S."/>
            <person name="Liesack W."/>
            <person name="Dedysh S.N."/>
        </authorList>
    </citation>
    <scope>NUCLEOTIDE SEQUENCE [LARGE SCALE GENOMIC DNA]</scope>
    <source>
        <strain evidence="3">PX52</strain>
    </source>
</reference>
<name>A0A5C1ALJ0_9BACT</name>
<keyword evidence="3" id="KW-1185">Reference proteome</keyword>
<sequence>MTEPDSPRTRLAQLVADYDWLEEHCRKQPDLARHAGHLRLAAALTRNVVSGAIERQPVPPLHIAVVGGAGSGKSTVSNFLAGGVVAEANPQAGYTRHPTAYVSAAQTLAWPSYLGFLGPLRKITEKSPSNRDEDVYQIHRVSPSEAADPLTDFVIWDCPDMTTWASQGYVTRLIEVSALADVIVYVASDERYNDKVPTQFLQMLVEAGKAVVVVLTKMKEADAPSLVAHFRQEVLPRINGQAEIPPIPVVVIPFLNEAERTDPGKAGAKYRVPLLNQILALCPSPKEVRERTVRNAVKYLETSAAGLLEVARKDLTELEAWSATVAGGRRTFEERYRKEYLVGEPFRRFDRTRQQLIDMLRLPGPARYADQAFAILRTPFTYARDFVVKLGGPVEVPNLPEQTVLTNAMTGWIEAIQAESLRRTGTHSIWKEVARSFDSGLKQQAMDRFQVVARQFELKEGDELEQAGRSLTESLQAHPGTLGALRFGMLGVDVAAVVTALWLTWPPEWYHLLLLPVAAAVGHTAAELAIRLRVDAARSSARAKREALLSEVVTKPMARWLEDLPASGGSSVERLQLALRRVPEAVRELAALTTATPPANPA</sequence>
<dbReference type="InterPro" id="IPR006073">
    <property type="entry name" value="GTP-bd"/>
</dbReference>
<dbReference type="Pfam" id="PF01926">
    <property type="entry name" value="MMR_HSR1"/>
    <property type="match status" value="1"/>
</dbReference>
<protein>
    <recommendedName>
        <fullName evidence="1">G domain-containing protein</fullName>
    </recommendedName>
</protein>
<evidence type="ECO:0000313" key="3">
    <source>
        <dbReference type="Proteomes" id="UP000324974"/>
    </source>
</evidence>
<gene>
    <name evidence="2" type="ORF">PX52LOC_05068</name>
</gene>
<dbReference type="Proteomes" id="UP000324974">
    <property type="component" value="Chromosome"/>
</dbReference>
<evidence type="ECO:0000259" key="1">
    <source>
        <dbReference type="Pfam" id="PF01926"/>
    </source>
</evidence>